<gene>
    <name evidence="6" type="ORF">NF348_12960</name>
</gene>
<evidence type="ECO:0000256" key="4">
    <source>
        <dbReference type="ARBA" id="ARBA00023163"/>
    </source>
</evidence>
<evidence type="ECO:0000256" key="1">
    <source>
        <dbReference type="ARBA" id="ARBA00022491"/>
    </source>
</evidence>
<dbReference type="PROSITE" id="PS50932">
    <property type="entry name" value="HTH_LACI_2"/>
    <property type="match status" value="1"/>
</dbReference>
<dbReference type="CDD" id="cd01392">
    <property type="entry name" value="HTH_LacI"/>
    <property type="match status" value="1"/>
</dbReference>
<keyword evidence="4" id="KW-0804">Transcription</keyword>
<dbReference type="Gene3D" id="3.40.50.2300">
    <property type="match status" value="2"/>
</dbReference>
<evidence type="ECO:0000259" key="5">
    <source>
        <dbReference type="PROSITE" id="PS50932"/>
    </source>
</evidence>
<dbReference type="PANTHER" id="PTHR30146:SF148">
    <property type="entry name" value="HTH-TYPE TRANSCRIPTIONAL REPRESSOR PURR-RELATED"/>
    <property type="match status" value="1"/>
</dbReference>
<feature type="domain" description="HTH lacI-type" evidence="5">
    <location>
        <begin position="2"/>
        <end position="56"/>
    </location>
</feature>
<keyword evidence="1" id="KW-0678">Repressor</keyword>
<organism evidence="6 7">
    <name type="scientific">Devosia ureilytica</name>
    <dbReference type="NCBI Taxonomy" id="2952754"/>
    <lineage>
        <taxon>Bacteria</taxon>
        <taxon>Pseudomonadati</taxon>
        <taxon>Pseudomonadota</taxon>
        <taxon>Alphaproteobacteria</taxon>
        <taxon>Hyphomicrobiales</taxon>
        <taxon>Devosiaceae</taxon>
        <taxon>Devosia</taxon>
    </lineage>
</organism>
<name>A0A9Q4APL4_9HYPH</name>
<dbReference type="InterPro" id="IPR000843">
    <property type="entry name" value="HTH_LacI"/>
</dbReference>
<reference evidence="6" key="1">
    <citation type="submission" date="2022-06" db="EMBL/GenBank/DDBJ databases">
        <title>Devosia sp. XJ19-45 genome assembly.</title>
        <authorList>
            <person name="Li B."/>
            <person name="Cai M."/>
            <person name="Nie G."/>
            <person name="Li W."/>
        </authorList>
    </citation>
    <scope>NUCLEOTIDE SEQUENCE</scope>
    <source>
        <strain evidence="6">XJ19-45</strain>
    </source>
</reference>
<accession>A0A9Q4APL4</accession>
<keyword evidence="2" id="KW-0805">Transcription regulation</keyword>
<dbReference type="SUPFAM" id="SSF47413">
    <property type="entry name" value="lambda repressor-like DNA-binding domains"/>
    <property type="match status" value="1"/>
</dbReference>
<dbReference type="SMART" id="SM00354">
    <property type="entry name" value="HTH_LACI"/>
    <property type="match status" value="1"/>
</dbReference>
<dbReference type="Pfam" id="PF00356">
    <property type="entry name" value="LacI"/>
    <property type="match status" value="1"/>
</dbReference>
<dbReference type="Pfam" id="PF13377">
    <property type="entry name" value="Peripla_BP_3"/>
    <property type="match status" value="1"/>
</dbReference>
<keyword evidence="3" id="KW-0238">DNA-binding</keyword>
<dbReference type="RefSeq" id="WP_254675104.1">
    <property type="nucleotide sequence ID" value="NZ_JAMWDU010000004.1"/>
</dbReference>
<keyword evidence="7" id="KW-1185">Reference proteome</keyword>
<protein>
    <submittedName>
        <fullName evidence="6">LacI family transcriptional regulator</fullName>
    </submittedName>
</protein>
<comment type="caution">
    <text evidence="6">The sequence shown here is derived from an EMBL/GenBank/DDBJ whole genome shotgun (WGS) entry which is preliminary data.</text>
</comment>
<dbReference type="Proteomes" id="UP001060275">
    <property type="component" value="Unassembled WGS sequence"/>
</dbReference>
<dbReference type="EMBL" id="JAMWDU010000004">
    <property type="protein sequence ID" value="MCP8888028.1"/>
    <property type="molecule type" value="Genomic_DNA"/>
</dbReference>
<dbReference type="GO" id="GO:0003700">
    <property type="term" value="F:DNA-binding transcription factor activity"/>
    <property type="evidence" value="ECO:0007669"/>
    <property type="project" value="TreeGrafter"/>
</dbReference>
<proteinExistence type="predicted"/>
<dbReference type="InterPro" id="IPR028082">
    <property type="entry name" value="Peripla_BP_I"/>
</dbReference>
<evidence type="ECO:0000256" key="2">
    <source>
        <dbReference type="ARBA" id="ARBA00023015"/>
    </source>
</evidence>
<dbReference type="InterPro" id="IPR046335">
    <property type="entry name" value="LacI/GalR-like_sensor"/>
</dbReference>
<dbReference type="SUPFAM" id="SSF53822">
    <property type="entry name" value="Periplasmic binding protein-like I"/>
    <property type="match status" value="1"/>
</dbReference>
<dbReference type="CDD" id="cd06267">
    <property type="entry name" value="PBP1_LacI_sugar_binding-like"/>
    <property type="match status" value="1"/>
</dbReference>
<dbReference type="PANTHER" id="PTHR30146">
    <property type="entry name" value="LACI-RELATED TRANSCRIPTIONAL REPRESSOR"/>
    <property type="match status" value="1"/>
</dbReference>
<dbReference type="GO" id="GO:0000976">
    <property type="term" value="F:transcription cis-regulatory region binding"/>
    <property type="evidence" value="ECO:0007669"/>
    <property type="project" value="TreeGrafter"/>
</dbReference>
<sequence>MVTITDVSKRAGVSRSTVSRVVAGNGYVSESKRKAIEGAIADLGYRPNTLAQALRSNRSNLIGAVMVDVGTPYFANMIYGVQRATRPAGKSLIVSSGYADQDEEARAVIELVDRSCDGIVVYLERPMREDVVDIVRQARIPVVSIGHNPFPNSRGRVILNNFDGARAAMNHLLDEGHRKIVHLSGQADFGDTVARMQGIAAALADHGLTLEDIHIVNGIFHQDFGYAATTDLIRSGREFTAIFAGDDDMAAGVLLALRDAGLRVPEDVSVMGFDDAFHAKHMWPPLTTVRQPVDTLGEVAASLLLKLLGEPGTGPLQSIVETSLVVRSSVSAPRQEREVA</sequence>
<dbReference type="AlphaFoldDB" id="A0A9Q4APL4"/>
<evidence type="ECO:0000313" key="6">
    <source>
        <dbReference type="EMBL" id="MCP8888028.1"/>
    </source>
</evidence>
<evidence type="ECO:0000256" key="3">
    <source>
        <dbReference type="ARBA" id="ARBA00023125"/>
    </source>
</evidence>
<dbReference type="Gene3D" id="1.10.260.40">
    <property type="entry name" value="lambda repressor-like DNA-binding domains"/>
    <property type="match status" value="1"/>
</dbReference>
<dbReference type="InterPro" id="IPR010982">
    <property type="entry name" value="Lambda_DNA-bd_dom_sf"/>
</dbReference>
<evidence type="ECO:0000313" key="7">
    <source>
        <dbReference type="Proteomes" id="UP001060275"/>
    </source>
</evidence>